<dbReference type="GO" id="GO:0005576">
    <property type="term" value="C:extracellular region"/>
    <property type="evidence" value="ECO:0007669"/>
    <property type="project" value="TreeGrafter"/>
</dbReference>
<feature type="region of interest" description="Disordered" evidence="10">
    <location>
        <begin position="105"/>
        <end position="125"/>
    </location>
</feature>
<name>A0A841GVT2_9BACT</name>
<reference evidence="13 14" key="1">
    <citation type="submission" date="2020-08" db="EMBL/GenBank/DDBJ databases">
        <title>Genomic Encyclopedia of Type Strains, Phase IV (KMG-IV): sequencing the most valuable type-strain genomes for metagenomic binning, comparative biology and taxonomic classification.</title>
        <authorList>
            <person name="Goeker M."/>
        </authorList>
    </citation>
    <scope>NUCLEOTIDE SEQUENCE [LARGE SCALE GENOMIC DNA]</scope>
    <source>
        <strain evidence="13 14">DSM 29007</strain>
    </source>
</reference>
<keyword evidence="11" id="KW-0732">Signal</keyword>
<keyword evidence="13" id="KW-0449">Lipoprotein</keyword>
<evidence type="ECO:0000256" key="7">
    <source>
        <dbReference type="ARBA" id="ARBA00022984"/>
    </source>
</evidence>
<evidence type="ECO:0000256" key="9">
    <source>
        <dbReference type="PROSITE-ProRule" id="PRU01373"/>
    </source>
</evidence>
<comment type="caution">
    <text evidence="13">The sequence shown here is derived from an EMBL/GenBank/DDBJ whole genome shotgun (WGS) entry which is preliminary data.</text>
</comment>
<dbReference type="GO" id="GO:0008360">
    <property type="term" value="P:regulation of cell shape"/>
    <property type="evidence" value="ECO:0007669"/>
    <property type="project" value="UniProtKB-UniRule"/>
</dbReference>
<organism evidence="13 14">
    <name type="scientific">Longimicrobium terrae</name>
    <dbReference type="NCBI Taxonomy" id="1639882"/>
    <lineage>
        <taxon>Bacteria</taxon>
        <taxon>Pseudomonadati</taxon>
        <taxon>Gemmatimonadota</taxon>
        <taxon>Longimicrobiia</taxon>
        <taxon>Longimicrobiales</taxon>
        <taxon>Longimicrobiaceae</taxon>
        <taxon>Longimicrobium</taxon>
    </lineage>
</organism>
<dbReference type="PANTHER" id="PTHR30582:SF24">
    <property type="entry name" value="L,D-TRANSPEPTIDASE ERFK_SRFK-RELATED"/>
    <property type="match status" value="1"/>
</dbReference>
<accession>A0A841GVT2</accession>
<dbReference type="Pfam" id="PF03734">
    <property type="entry name" value="YkuD"/>
    <property type="match status" value="1"/>
</dbReference>
<keyword evidence="3" id="KW-0328">Glycosyltransferase</keyword>
<dbReference type="AlphaFoldDB" id="A0A841GVT2"/>
<dbReference type="SUPFAM" id="SSF141523">
    <property type="entry name" value="L,D-transpeptidase catalytic domain-like"/>
    <property type="match status" value="1"/>
</dbReference>
<feature type="active site" description="Proton donor/acceptor" evidence="9">
    <location>
        <position position="140"/>
    </location>
</feature>
<evidence type="ECO:0000256" key="11">
    <source>
        <dbReference type="SAM" id="SignalP"/>
    </source>
</evidence>
<evidence type="ECO:0000256" key="6">
    <source>
        <dbReference type="ARBA" id="ARBA00022960"/>
    </source>
</evidence>
<dbReference type="InterPro" id="IPR038063">
    <property type="entry name" value="Transpep_catalytic_dom"/>
</dbReference>
<keyword evidence="5" id="KW-0378">Hydrolase</keyword>
<keyword evidence="14" id="KW-1185">Reference proteome</keyword>
<dbReference type="GO" id="GO:0018104">
    <property type="term" value="P:peptidoglycan-protein cross-linking"/>
    <property type="evidence" value="ECO:0007669"/>
    <property type="project" value="TreeGrafter"/>
</dbReference>
<evidence type="ECO:0000256" key="5">
    <source>
        <dbReference type="ARBA" id="ARBA00022801"/>
    </source>
</evidence>
<evidence type="ECO:0000313" key="14">
    <source>
        <dbReference type="Proteomes" id="UP000582837"/>
    </source>
</evidence>
<feature type="active site" description="Nucleophile" evidence="9">
    <location>
        <position position="156"/>
    </location>
</feature>
<feature type="chain" id="PRO_5032879892" evidence="11">
    <location>
        <begin position="25"/>
        <end position="209"/>
    </location>
</feature>
<evidence type="ECO:0000256" key="10">
    <source>
        <dbReference type="SAM" id="MobiDB-lite"/>
    </source>
</evidence>
<gene>
    <name evidence="13" type="ORF">HNQ61_001271</name>
</gene>
<proteinExistence type="inferred from homology"/>
<feature type="signal peptide" evidence="11">
    <location>
        <begin position="1"/>
        <end position="24"/>
    </location>
</feature>
<evidence type="ECO:0000256" key="2">
    <source>
        <dbReference type="ARBA" id="ARBA00005992"/>
    </source>
</evidence>
<evidence type="ECO:0000256" key="1">
    <source>
        <dbReference type="ARBA" id="ARBA00004752"/>
    </source>
</evidence>
<dbReference type="InterPro" id="IPR050979">
    <property type="entry name" value="LD-transpeptidase"/>
</dbReference>
<dbReference type="Gene3D" id="2.40.440.10">
    <property type="entry name" value="L,D-transpeptidase catalytic domain-like"/>
    <property type="match status" value="1"/>
</dbReference>
<dbReference type="RefSeq" id="WP_170036296.1">
    <property type="nucleotide sequence ID" value="NZ_JABDTL010000002.1"/>
</dbReference>
<evidence type="ECO:0000256" key="8">
    <source>
        <dbReference type="ARBA" id="ARBA00023316"/>
    </source>
</evidence>
<evidence type="ECO:0000259" key="12">
    <source>
        <dbReference type="PROSITE" id="PS52029"/>
    </source>
</evidence>
<feature type="domain" description="L,D-TPase catalytic" evidence="12">
    <location>
        <begin position="52"/>
        <end position="182"/>
    </location>
</feature>
<dbReference type="GO" id="GO:0071972">
    <property type="term" value="F:peptidoglycan L,D-transpeptidase activity"/>
    <property type="evidence" value="ECO:0007669"/>
    <property type="project" value="TreeGrafter"/>
</dbReference>
<dbReference type="UniPathway" id="UPA00219"/>
<dbReference type="GO" id="GO:0016757">
    <property type="term" value="F:glycosyltransferase activity"/>
    <property type="evidence" value="ECO:0007669"/>
    <property type="project" value="UniProtKB-KW"/>
</dbReference>
<keyword evidence="8 9" id="KW-0961">Cell wall biogenesis/degradation</keyword>
<dbReference type="CDD" id="cd16913">
    <property type="entry name" value="YkuD_like"/>
    <property type="match status" value="1"/>
</dbReference>
<sequence length="209" mass="22999">MRIWNKSGWMVAAALVMAPVAANAQSAVRDSGLIVSSVEQAIAQPAARIEGFALTVDVSDRALYVMSGERVVRRFPVSVGEDGYPTPQGSFRIRHMIWNPSWTPPASSWARGKKREAPGSPGNPMGRVKMFFQEPDYYIHGSGAISSLGNARSHGCIRMRNEDAVELARLVMVNGGDPRNPQWFQQTVANRTTSRDVVLPRPVQVRIRA</sequence>
<dbReference type="EMBL" id="JACHIA010000003">
    <property type="protein sequence ID" value="MBB6069654.1"/>
    <property type="molecule type" value="Genomic_DNA"/>
</dbReference>
<protein>
    <submittedName>
        <fullName evidence="13">Lipoprotein-anchoring transpeptidase ErfK/SrfK</fullName>
    </submittedName>
</protein>
<dbReference type="PANTHER" id="PTHR30582">
    <property type="entry name" value="L,D-TRANSPEPTIDASE"/>
    <property type="match status" value="1"/>
</dbReference>
<comment type="similarity">
    <text evidence="2">Belongs to the YkuD family.</text>
</comment>
<dbReference type="InterPro" id="IPR005490">
    <property type="entry name" value="LD_TPept_cat_dom"/>
</dbReference>
<evidence type="ECO:0000256" key="3">
    <source>
        <dbReference type="ARBA" id="ARBA00022676"/>
    </source>
</evidence>
<keyword evidence="6 9" id="KW-0133">Cell shape</keyword>
<dbReference type="PROSITE" id="PS52029">
    <property type="entry name" value="LD_TPASE"/>
    <property type="match status" value="1"/>
</dbReference>
<dbReference type="GO" id="GO:0071555">
    <property type="term" value="P:cell wall organization"/>
    <property type="evidence" value="ECO:0007669"/>
    <property type="project" value="UniProtKB-UniRule"/>
</dbReference>
<evidence type="ECO:0000313" key="13">
    <source>
        <dbReference type="EMBL" id="MBB6069654.1"/>
    </source>
</evidence>
<keyword evidence="4" id="KW-0808">Transferase</keyword>
<dbReference type="Proteomes" id="UP000582837">
    <property type="component" value="Unassembled WGS sequence"/>
</dbReference>
<evidence type="ECO:0000256" key="4">
    <source>
        <dbReference type="ARBA" id="ARBA00022679"/>
    </source>
</evidence>
<keyword evidence="7 9" id="KW-0573">Peptidoglycan synthesis</keyword>
<comment type="pathway">
    <text evidence="1 9">Cell wall biogenesis; peptidoglycan biosynthesis.</text>
</comment>